<dbReference type="SFLD" id="SFLDG00358">
    <property type="entry name" value="Main_(cytGST)"/>
    <property type="match status" value="1"/>
</dbReference>
<evidence type="ECO:0000313" key="4">
    <source>
        <dbReference type="Proteomes" id="UP000198824"/>
    </source>
</evidence>
<dbReference type="GO" id="GO:0016740">
    <property type="term" value="F:transferase activity"/>
    <property type="evidence" value="ECO:0007669"/>
    <property type="project" value="UniProtKB-KW"/>
</dbReference>
<evidence type="ECO:0000259" key="2">
    <source>
        <dbReference type="PROSITE" id="PS50405"/>
    </source>
</evidence>
<proteinExistence type="predicted"/>
<name>A0A1I6KCJ5_9SPHN</name>
<dbReference type="PROSITE" id="PS50404">
    <property type="entry name" value="GST_NTER"/>
    <property type="match status" value="1"/>
</dbReference>
<dbReference type="InterPro" id="IPR010987">
    <property type="entry name" value="Glutathione-S-Trfase_C-like"/>
</dbReference>
<keyword evidence="4" id="KW-1185">Reference proteome</keyword>
<feature type="domain" description="GST N-terminal" evidence="1">
    <location>
        <begin position="1"/>
        <end position="78"/>
    </location>
</feature>
<gene>
    <name evidence="3" type="ORF">SAMN05192580_1573</name>
</gene>
<dbReference type="Pfam" id="PF13410">
    <property type="entry name" value="GST_C_2"/>
    <property type="match status" value="1"/>
</dbReference>
<protein>
    <submittedName>
        <fullName evidence="3">Glutathione S-transferase</fullName>
    </submittedName>
</protein>
<dbReference type="SFLD" id="SFLDG01150">
    <property type="entry name" value="Main.1:_Beta-like"/>
    <property type="match status" value="1"/>
</dbReference>
<feature type="domain" description="GST C-terminal" evidence="2">
    <location>
        <begin position="69"/>
        <end position="213"/>
    </location>
</feature>
<dbReference type="EMBL" id="FOZG01000001">
    <property type="protein sequence ID" value="SFR88963.1"/>
    <property type="molecule type" value="Genomic_DNA"/>
</dbReference>
<dbReference type="SUPFAM" id="SSF47616">
    <property type="entry name" value="GST C-terminal domain-like"/>
    <property type="match status" value="1"/>
</dbReference>
<sequence length="214" mass="23335">MKLYHCGGSRGLRALWTIEEIGLDCELVSLPFPPRRATPGYTDLNPVGTVPTLVDGDVVMTESSAIAQYLAARYAADTLAVGVDESDFPAYLDFLHHADATLTFPQTVYLRYAVLERERGLEPAGLLYADWFGKRLAKVERRLSGRDYLCAGRFTVADIAVGYAILLAEKIGLSDRVPPAIAAWFDGLTARPAYQRMLTRDAAAVVLAPGTPLT</sequence>
<dbReference type="Proteomes" id="UP000198824">
    <property type="component" value="Unassembled WGS sequence"/>
</dbReference>
<dbReference type="SFLD" id="SFLDS00019">
    <property type="entry name" value="Glutathione_Transferase_(cytos"/>
    <property type="match status" value="1"/>
</dbReference>
<evidence type="ECO:0000259" key="1">
    <source>
        <dbReference type="PROSITE" id="PS50404"/>
    </source>
</evidence>
<dbReference type="Pfam" id="PF13417">
    <property type="entry name" value="GST_N_3"/>
    <property type="match status" value="1"/>
</dbReference>
<dbReference type="Gene3D" id="1.20.1050.10">
    <property type="match status" value="1"/>
</dbReference>
<dbReference type="AlphaFoldDB" id="A0A1I6KCJ5"/>
<reference evidence="3 4" key="1">
    <citation type="submission" date="2016-10" db="EMBL/GenBank/DDBJ databases">
        <authorList>
            <person name="de Groot N.N."/>
        </authorList>
    </citation>
    <scope>NUCLEOTIDE SEQUENCE [LARGE SCALE GENOMIC DNA]</scope>
    <source>
        <strain evidence="3 4">S5-249</strain>
    </source>
</reference>
<dbReference type="STRING" id="1166337.SAMN05192580_1573"/>
<dbReference type="CDD" id="cd03046">
    <property type="entry name" value="GST_N_GTT1_like"/>
    <property type="match status" value="1"/>
</dbReference>
<dbReference type="InterPro" id="IPR036282">
    <property type="entry name" value="Glutathione-S-Trfase_C_sf"/>
</dbReference>
<organism evidence="3 4">
    <name type="scientific">Sphingomonas jatrophae</name>
    <dbReference type="NCBI Taxonomy" id="1166337"/>
    <lineage>
        <taxon>Bacteria</taxon>
        <taxon>Pseudomonadati</taxon>
        <taxon>Pseudomonadota</taxon>
        <taxon>Alphaproteobacteria</taxon>
        <taxon>Sphingomonadales</taxon>
        <taxon>Sphingomonadaceae</taxon>
        <taxon>Sphingomonas</taxon>
    </lineage>
</organism>
<accession>A0A1I6KCJ5</accession>
<keyword evidence="3" id="KW-0808">Transferase</keyword>
<dbReference type="Gene3D" id="3.40.30.10">
    <property type="entry name" value="Glutaredoxin"/>
    <property type="match status" value="1"/>
</dbReference>
<dbReference type="PANTHER" id="PTHR44051:SF21">
    <property type="entry name" value="GLUTATHIONE S-TRANSFERASE FAMILY PROTEIN"/>
    <property type="match status" value="1"/>
</dbReference>
<dbReference type="PANTHER" id="PTHR44051">
    <property type="entry name" value="GLUTATHIONE S-TRANSFERASE-RELATED"/>
    <property type="match status" value="1"/>
</dbReference>
<dbReference type="RefSeq" id="WP_093313017.1">
    <property type="nucleotide sequence ID" value="NZ_FOZG01000001.1"/>
</dbReference>
<dbReference type="SUPFAM" id="SSF52833">
    <property type="entry name" value="Thioredoxin-like"/>
    <property type="match status" value="1"/>
</dbReference>
<dbReference type="InterPro" id="IPR040079">
    <property type="entry name" value="Glutathione_S-Trfase"/>
</dbReference>
<dbReference type="InterPro" id="IPR036249">
    <property type="entry name" value="Thioredoxin-like_sf"/>
</dbReference>
<evidence type="ECO:0000313" key="3">
    <source>
        <dbReference type="EMBL" id="SFR88963.1"/>
    </source>
</evidence>
<dbReference type="InterPro" id="IPR004045">
    <property type="entry name" value="Glutathione_S-Trfase_N"/>
</dbReference>
<dbReference type="PROSITE" id="PS50405">
    <property type="entry name" value="GST_CTER"/>
    <property type="match status" value="1"/>
</dbReference>
<dbReference type="OrthoDB" id="9810080at2"/>